<feature type="region of interest" description="Disordered" evidence="1">
    <location>
        <begin position="319"/>
        <end position="354"/>
    </location>
</feature>
<dbReference type="Proteomes" id="UP001189429">
    <property type="component" value="Unassembled WGS sequence"/>
</dbReference>
<gene>
    <name evidence="2" type="ORF">PCOR1329_LOCUS71267</name>
</gene>
<feature type="compositionally biased region" description="Basic residues" evidence="1">
    <location>
        <begin position="336"/>
        <end position="352"/>
    </location>
</feature>
<proteinExistence type="predicted"/>
<dbReference type="EMBL" id="CAUYUJ010019452">
    <property type="protein sequence ID" value="CAK0891282.1"/>
    <property type="molecule type" value="Genomic_DNA"/>
</dbReference>
<comment type="caution">
    <text evidence="2">The sequence shown here is derived from an EMBL/GenBank/DDBJ whole genome shotgun (WGS) entry which is preliminary data.</text>
</comment>
<evidence type="ECO:0000313" key="2">
    <source>
        <dbReference type="EMBL" id="CAK0891282.1"/>
    </source>
</evidence>
<feature type="non-terminal residue" evidence="2">
    <location>
        <position position="1"/>
    </location>
</feature>
<sequence>RSEIVTSQRSVGLDVSDSQASAFVAHLSQMSVSLDGAARLTRQAKLGPWSSSQMANIAAAVNAAAERTDPSGGTRPPQTCDSLEKYFTQQLHDYFKGDVIDVDIATRMVAVQLYKLGLVCPSNQVLKRATSIIQLAGLKVTTMGAGSQSNIGKNIRSYVKSLDKDKKFPLAHILVHPVDPSALPAAHLQHAYGDSQPAPFVIEGLPCATASCAYREPKKGVKEQGSAVVPYGTSTEQMMATAVTSAIAPLAQVMQQAMGTIPGLQIFGAPKNGAASRAPGGLAAAAADPLAALAPRAGTHDPVEDLEQAVRDAAETAKLRKRRTTAEAAADGAPKAKAKAKAKGKGGLKSKVTKKEGKARVADVLAAAATARTGGKAAGAAAQTGAARKRPAAAVVKPCASDFRSEATCKATYHKGKNDWTSRAYGIAKRRCLSSGMGEDEAKDVAKEVYHVALKSYERVFGK</sequence>
<evidence type="ECO:0000313" key="3">
    <source>
        <dbReference type="Proteomes" id="UP001189429"/>
    </source>
</evidence>
<organism evidence="2 3">
    <name type="scientific">Prorocentrum cordatum</name>
    <dbReference type="NCBI Taxonomy" id="2364126"/>
    <lineage>
        <taxon>Eukaryota</taxon>
        <taxon>Sar</taxon>
        <taxon>Alveolata</taxon>
        <taxon>Dinophyceae</taxon>
        <taxon>Prorocentrales</taxon>
        <taxon>Prorocentraceae</taxon>
        <taxon>Prorocentrum</taxon>
    </lineage>
</organism>
<name>A0ABN9WYA9_9DINO</name>
<reference evidence="2" key="1">
    <citation type="submission" date="2023-10" db="EMBL/GenBank/DDBJ databases">
        <authorList>
            <person name="Chen Y."/>
            <person name="Shah S."/>
            <person name="Dougan E. K."/>
            <person name="Thang M."/>
            <person name="Chan C."/>
        </authorList>
    </citation>
    <scope>NUCLEOTIDE SEQUENCE [LARGE SCALE GENOMIC DNA]</scope>
</reference>
<feature type="compositionally biased region" description="Low complexity" evidence="1">
    <location>
        <begin position="326"/>
        <end position="335"/>
    </location>
</feature>
<protein>
    <submittedName>
        <fullName evidence="2">Uncharacterized protein</fullName>
    </submittedName>
</protein>
<accession>A0ABN9WYA9</accession>
<keyword evidence="3" id="KW-1185">Reference proteome</keyword>
<evidence type="ECO:0000256" key="1">
    <source>
        <dbReference type="SAM" id="MobiDB-lite"/>
    </source>
</evidence>